<dbReference type="PANTHER" id="PTHR11208:SF45">
    <property type="entry name" value="SPLICING FACTOR 1"/>
    <property type="match status" value="1"/>
</dbReference>
<evidence type="ECO:0000313" key="25">
    <source>
        <dbReference type="Proteomes" id="UP001372834"/>
    </source>
</evidence>
<dbReference type="InterPro" id="IPR004087">
    <property type="entry name" value="KH_dom"/>
</dbReference>
<evidence type="ECO:0000256" key="5">
    <source>
        <dbReference type="ARBA" id="ARBA00022664"/>
    </source>
</evidence>
<dbReference type="GO" id="GO:0003729">
    <property type="term" value="F:mRNA binding"/>
    <property type="evidence" value="ECO:0007669"/>
    <property type="project" value="TreeGrafter"/>
</dbReference>
<keyword evidence="13" id="KW-0804">Transcription</keyword>
<keyword evidence="24" id="KW-1185">Reference proteome</keyword>
<keyword evidence="14 19" id="KW-0508">mRNA splicing</keyword>
<evidence type="ECO:0000256" key="15">
    <source>
        <dbReference type="ARBA" id="ARBA00023242"/>
    </source>
</evidence>
<dbReference type="SMART" id="SM00322">
    <property type="entry name" value="KH"/>
    <property type="match status" value="1"/>
</dbReference>
<dbReference type="Proteomes" id="UP001359485">
    <property type="component" value="Unassembled WGS sequence"/>
</dbReference>
<dbReference type="Gene3D" id="4.10.60.10">
    <property type="entry name" value="Zinc finger, CCHC-type"/>
    <property type="match status" value="1"/>
</dbReference>
<evidence type="ECO:0000256" key="13">
    <source>
        <dbReference type="ARBA" id="ARBA00023163"/>
    </source>
</evidence>
<dbReference type="AlphaFoldDB" id="A0AAN8PFI9"/>
<evidence type="ECO:0000313" key="24">
    <source>
        <dbReference type="Proteomes" id="UP001359485"/>
    </source>
</evidence>
<dbReference type="Pfam" id="PF16275">
    <property type="entry name" value="SF1-HH"/>
    <property type="match status" value="1"/>
</dbReference>
<evidence type="ECO:0000256" key="19">
    <source>
        <dbReference type="RuleBase" id="RU367126"/>
    </source>
</evidence>
<dbReference type="GO" id="GO:0045131">
    <property type="term" value="F:pre-mRNA branch point binding"/>
    <property type="evidence" value="ECO:0007669"/>
    <property type="project" value="UniProtKB-UniRule"/>
</dbReference>
<dbReference type="GO" id="GO:0000398">
    <property type="term" value="P:mRNA splicing, via spliceosome"/>
    <property type="evidence" value="ECO:0007669"/>
    <property type="project" value="UniProtKB-UniRule"/>
</dbReference>
<proteinExistence type="inferred from homology"/>
<evidence type="ECO:0000256" key="18">
    <source>
        <dbReference type="PROSITE-ProRule" id="PRU00117"/>
    </source>
</evidence>
<dbReference type="InterPro" id="IPR032570">
    <property type="entry name" value="SF1-HH"/>
</dbReference>
<dbReference type="GO" id="GO:0005654">
    <property type="term" value="C:nucleoplasm"/>
    <property type="evidence" value="ECO:0007669"/>
    <property type="project" value="UniProtKB-ARBA"/>
</dbReference>
<feature type="domain" description="CCHC-type" evidence="21">
    <location>
        <begin position="309"/>
        <end position="324"/>
    </location>
</feature>
<feature type="compositionally biased region" description="Basic and acidic residues" evidence="20">
    <location>
        <begin position="364"/>
        <end position="376"/>
    </location>
</feature>
<evidence type="ECO:0000256" key="12">
    <source>
        <dbReference type="ARBA" id="ARBA00023015"/>
    </source>
</evidence>
<dbReference type="InterPro" id="IPR036875">
    <property type="entry name" value="Znf_CCHC_sf"/>
</dbReference>
<protein>
    <recommendedName>
        <fullName evidence="19">Branchpoint-bridging protein</fullName>
    </recommendedName>
</protein>
<dbReference type="SUPFAM" id="SSF54791">
    <property type="entry name" value="Eukaryotic type KH-domain (KH-domain type I)"/>
    <property type="match status" value="1"/>
</dbReference>
<dbReference type="FunFam" id="3.30.1370.10:FF:000016">
    <property type="entry name" value="Putative splicing factor 1"/>
    <property type="match status" value="1"/>
</dbReference>
<evidence type="ECO:0000256" key="14">
    <source>
        <dbReference type="ARBA" id="ARBA00023187"/>
    </source>
</evidence>
<dbReference type="EMBL" id="JAWJWF010000045">
    <property type="protein sequence ID" value="KAK6626735.1"/>
    <property type="molecule type" value="Genomic_DNA"/>
</dbReference>
<sequence>MSLLNPSYLQAGRLQQEINKVQEKLKRENQDRDEKHGGKRKKSRWGAPDADKTFIPGMPTVLPTNLTKEQEEGYLLQLQIEEVSRKLRSGDLGIPPNPEDRSPSPEPIYSHDGKRLNTREYRTRKALEEERHSLILRMQAINPDFKPPADYKPPLVRVSDKVMIPQEDHPDINFVGLLIGPRGNTLKTMEKDTGAKIIIRGKGSVKEGKVGRKDGQPLPGEDEPLHAYVTANNPEAVKKAVERIKEVIRQGVEVPEGQNDLRRNQLRELALLNGTLREVDGPRCSNCGATDHKQWMCPDKPNVTKSIVCSTCGGSGHISRDCRSKRTGATQPSGTESRKIDQEYMSLMAELGEVPPMAANADNNKNRNDNRSDSRFNRGANTLFDRQQGPIKALMAPENSIPAPPSLIQGNMAPPPWASSVAGAHPGMANMAPPPTWPPNAPVTQPPPPPPPLVPWLSNPALQQQPPPPGGSLPNPPPAGTQPLPPWHQPPPVPPPQMYPPWQQAYNPQPVQPPPQPGNMLASSLHTLITAPPPPPPS</sequence>
<dbReference type="InterPro" id="IPR055256">
    <property type="entry name" value="KH_1_KHDC4/BBP-like"/>
</dbReference>
<name>A0AAN8PFI9_POLSC</name>
<feature type="region of interest" description="Disordered" evidence="20">
    <location>
        <begin position="316"/>
        <end position="339"/>
    </location>
</feature>
<dbReference type="Pfam" id="PF22675">
    <property type="entry name" value="KH-I_KHDC4-BBP"/>
    <property type="match status" value="1"/>
</dbReference>
<feature type="compositionally biased region" description="Basic and acidic residues" evidence="20">
    <location>
        <begin position="98"/>
        <end position="112"/>
    </location>
</feature>
<evidence type="ECO:0000256" key="10">
    <source>
        <dbReference type="ARBA" id="ARBA00022884"/>
    </source>
</evidence>
<evidence type="ECO:0000256" key="16">
    <source>
        <dbReference type="ARBA" id="ARBA00055181"/>
    </source>
</evidence>
<dbReference type="GO" id="GO:0008270">
    <property type="term" value="F:zinc ion binding"/>
    <property type="evidence" value="ECO:0007669"/>
    <property type="project" value="UniProtKB-UniRule"/>
</dbReference>
<feature type="compositionally biased region" description="Basic and acidic residues" evidence="20">
    <location>
        <begin position="20"/>
        <end position="36"/>
    </location>
</feature>
<keyword evidence="7 19" id="KW-0747">Spliceosome</keyword>
<dbReference type="Pfam" id="PF00098">
    <property type="entry name" value="zf-CCHC"/>
    <property type="match status" value="1"/>
</dbReference>
<evidence type="ECO:0000256" key="1">
    <source>
        <dbReference type="ARBA" id="ARBA00004123"/>
    </source>
</evidence>
<evidence type="ECO:0000256" key="9">
    <source>
        <dbReference type="ARBA" id="ARBA00022833"/>
    </source>
</evidence>
<dbReference type="PROSITE" id="PS50158">
    <property type="entry name" value="ZF_CCHC"/>
    <property type="match status" value="1"/>
</dbReference>
<keyword evidence="6 19" id="KW-0479">Metal-binding</keyword>
<dbReference type="InterPro" id="IPR001878">
    <property type="entry name" value="Znf_CCHC"/>
</dbReference>
<evidence type="ECO:0000256" key="2">
    <source>
        <dbReference type="ARBA" id="ARBA00010382"/>
    </source>
</evidence>
<evidence type="ECO:0000256" key="3">
    <source>
        <dbReference type="ARBA" id="ARBA00022491"/>
    </source>
</evidence>
<keyword evidence="11" id="KW-0007">Acetylation</keyword>
<keyword evidence="10 18" id="KW-0694">RNA-binding</keyword>
<comment type="similarity">
    <text evidence="2 19">Belongs to the BBP/SF1 family.</text>
</comment>
<dbReference type="InterPro" id="IPR045071">
    <property type="entry name" value="BBP-like"/>
</dbReference>
<dbReference type="CDD" id="cd22382">
    <property type="entry name" value="KH-I_SF1"/>
    <property type="match status" value="1"/>
</dbReference>
<dbReference type="SUPFAM" id="SSF57756">
    <property type="entry name" value="Retrovirus zinc finger-like domains"/>
    <property type="match status" value="1"/>
</dbReference>
<dbReference type="EMBL" id="JAWJWE010000036">
    <property type="protein sequence ID" value="KAK6629627.1"/>
    <property type="molecule type" value="Genomic_DNA"/>
</dbReference>
<evidence type="ECO:0000313" key="22">
    <source>
        <dbReference type="EMBL" id="KAK6626735.1"/>
    </source>
</evidence>
<keyword evidence="8 17" id="KW-0863">Zinc-finger</keyword>
<keyword evidence="9 19" id="KW-0862">Zinc</keyword>
<reference evidence="23 25" key="1">
    <citation type="submission" date="2023-10" db="EMBL/GenBank/DDBJ databases">
        <title>Genomes of two closely related lineages of the louse Polyplax serrata with different host specificities.</title>
        <authorList>
            <person name="Martinu J."/>
            <person name="Tarabai H."/>
            <person name="Stefka J."/>
            <person name="Hypsa V."/>
        </authorList>
    </citation>
    <scope>NUCLEOTIDE SEQUENCE [LARGE SCALE GENOMIC DNA]</scope>
    <source>
        <strain evidence="22">98ZLc_SE</strain>
        <strain evidence="23">HR10_N</strain>
    </source>
</reference>
<dbReference type="InterPro" id="IPR036612">
    <property type="entry name" value="KH_dom_type_1_sf"/>
</dbReference>
<dbReference type="Proteomes" id="UP001372834">
    <property type="component" value="Unassembled WGS sequence"/>
</dbReference>
<keyword evidence="15 19" id="KW-0539">Nucleus</keyword>
<keyword evidence="3" id="KW-0678">Repressor</keyword>
<evidence type="ECO:0000256" key="17">
    <source>
        <dbReference type="PROSITE-ProRule" id="PRU00047"/>
    </source>
</evidence>
<organism evidence="23 25">
    <name type="scientific">Polyplax serrata</name>
    <name type="common">Common mouse louse</name>
    <dbReference type="NCBI Taxonomy" id="468196"/>
    <lineage>
        <taxon>Eukaryota</taxon>
        <taxon>Metazoa</taxon>
        <taxon>Ecdysozoa</taxon>
        <taxon>Arthropoda</taxon>
        <taxon>Hexapoda</taxon>
        <taxon>Insecta</taxon>
        <taxon>Pterygota</taxon>
        <taxon>Neoptera</taxon>
        <taxon>Paraneoptera</taxon>
        <taxon>Psocodea</taxon>
        <taxon>Troctomorpha</taxon>
        <taxon>Phthiraptera</taxon>
        <taxon>Anoplura</taxon>
        <taxon>Polyplacidae</taxon>
        <taxon>Polyplax</taxon>
    </lineage>
</organism>
<feature type="compositionally biased region" description="Low complexity" evidence="20">
    <location>
        <begin position="455"/>
        <end position="464"/>
    </location>
</feature>
<feature type="region of interest" description="Disordered" evidence="20">
    <location>
        <begin position="88"/>
        <end position="112"/>
    </location>
</feature>
<keyword evidence="12" id="KW-0805">Transcription regulation</keyword>
<evidence type="ECO:0000259" key="21">
    <source>
        <dbReference type="PROSITE" id="PS50158"/>
    </source>
</evidence>
<feature type="region of interest" description="Disordered" evidence="20">
    <location>
        <begin position="357"/>
        <end position="538"/>
    </location>
</feature>
<dbReference type="PANTHER" id="PTHR11208">
    <property type="entry name" value="RNA-BINDING PROTEIN RELATED"/>
    <property type="match status" value="1"/>
</dbReference>
<evidence type="ECO:0000256" key="20">
    <source>
        <dbReference type="SAM" id="MobiDB-lite"/>
    </source>
</evidence>
<evidence type="ECO:0000256" key="6">
    <source>
        <dbReference type="ARBA" id="ARBA00022723"/>
    </source>
</evidence>
<feature type="compositionally biased region" description="Pro residues" evidence="20">
    <location>
        <begin position="465"/>
        <end position="499"/>
    </location>
</feature>
<evidence type="ECO:0000313" key="23">
    <source>
        <dbReference type="EMBL" id="KAK6629627.1"/>
    </source>
</evidence>
<dbReference type="Gene3D" id="3.30.1370.10">
    <property type="entry name" value="K Homology domain, type 1"/>
    <property type="match status" value="1"/>
</dbReference>
<dbReference type="InterPro" id="IPR047086">
    <property type="entry name" value="SF1-HH_sf"/>
</dbReference>
<feature type="region of interest" description="Disordered" evidence="20">
    <location>
        <begin position="1"/>
        <end position="62"/>
    </location>
</feature>
<comment type="subcellular location">
    <subcellularLocation>
        <location evidence="1 19">Nucleus</location>
    </subcellularLocation>
</comment>
<comment type="caution">
    <text evidence="23">The sequence shown here is derived from an EMBL/GenBank/DDBJ whole genome shotgun (WGS) entry which is preliminary data.</text>
</comment>
<evidence type="ECO:0000256" key="4">
    <source>
        <dbReference type="ARBA" id="ARBA00022553"/>
    </source>
</evidence>
<dbReference type="GO" id="GO:0005681">
    <property type="term" value="C:spliceosomal complex"/>
    <property type="evidence" value="ECO:0007669"/>
    <property type="project" value="UniProtKB-KW"/>
</dbReference>
<accession>A0AAN8PFI9</accession>
<comment type="function">
    <text evidence="16">Necessary for the ATP-dependent first step of spliceosome assembly. Binds to the intron branch point sequence (BPS) 5'-UACUAAC-3' of the pre-mRNA. May act as transcription repressor.</text>
</comment>
<evidence type="ECO:0000256" key="7">
    <source>
        <dbReference type="ARBA" id="ARBA00022728"/>
    </source>
</evidence>
<feature type="compositionally biased region" description="Low complexity" evidence="20">
    <location>
        <begin position="500"/>
        <end position="509"/>
    </location>
</feature>
<evidence type="ECO:0000256" key="11">
    <source>
        <dbReference type="ARBA" id="ARBA00022990"/>
    </source>
</evidence>
<keyword evidence="5 19" id="KW-0507">mRNA processing</keyword>
<dbReference type="GO" id="GO:0048024">
    <property type="term" value="P:regulation of mRNA splicing, via spliceosome"/>
    <property type="evidence" value="ECO:0007669"/>
    <property type="project" value="TreeGrafter"/>
</dbReference>
<comment type="function">
    <text evidence="19">Necessary for the splicing of pre-mRNA. Has a role in the recognition of the branch site (5'-UACUAAC-3'), the pyrimidine tract and the 3'-splice site at the 3'-end of introns.</text>
</comment>
<evidence type="ECO:0000256" key="8">
    <source>
        <dbReference type="ARBA" id="ARBA00022771"/>
    </source>
</evidence>
<feature type="compositionally biased region" description="Pro residues" evidence="20">
    <location>
        <begin position="432"/>
        <end position="454"/>
    </location>
</feature>
<dbReference type="Gene3D" id="6.10.140.1790">
    <property type="match status" value="1"/>
</dbReference>
<gene>
    <name evidence="23" type="ORF">RUM43_003444</name>
    <name evidence="22" type="ORF">RUM44_009212</name>
</gene>
<dbReference type="SMART" id="SM00343">
    <property type="entry name" value="ZnF_C2HC"/>
    <property type="match status" value="2"/>
</dbReference>
<dbReference type="PROSITE" id="PS50084">
    <property type="entry name" value="KH_TYPE_1"/>
    <property type="match status" value="1"/>
</dbReference>
<keyword evidence="4" id="KW-0597">Phosphoprotein</keyword>